<sequence>MDFKDTIQQLADKIAKQKDCIATEEATKNSFIMPMIAALGYDVFNPFEVVPEMDCDLTKKGDKIDYAIMKDEQPVLLIECKHCKQNLNLHSTQLSKYYAASNARFGVLTNGIEYRFYADLNKTNIMDENPFLVINMLDLSDVDIEQLKKFHKSYYNENEILSTAQELQITIQIKDILAANFQSPGDEFARYFVKCINEGKSLQKLIELYKPILKKSIISIINETIQERLNLASKGDETHELDTNLIMGATEEPNKLPDGVVSMDSESGVITTQEEIDAYNIIRSILRKYISADRVIYQDSKSYFIVALETKYWWVCRLAFGSRKKSIYFPTEGYKEQERVELENLDDIFKYADRLEQAFLIANQSMEQYKLKHQK</sequence>
<accession>A0A414MGB8</accession>
<comment type="caution">
    <text evidence="2">The sequence shown here is derived from an EMBL/GenBank/DDBJ whole genome shotgun (WGS) entry which is preliminary data.</text>
</comment>
<evidence type="ECO:0000259" key="1">
    <source>
        <dbReference type="Pfam" id="PF13588"/>
    </source>
</evidence>
<dbReference type="PIRSF" id="PIRSF035009">
    <property type="entry name" value="UCP035009_HSDR_N"/>
    <property type="match status" value="1"/>
</dbReference>
<reference evidence="2 3" key="1">
    <citation type="submission" date="2018-08" db="EMBL/GenBank/DDBJ databases">
        <title>A genome reference for cultivated species of the human gut microbiota.</title>
        <authorList>
            <person name="Zou Y."/>
            <person name="Xue W."/>
            <person name="Luo G."/>
        </authorList>
    </citation>
    <scope>NUCLEOTIDE SEQUENCE [LARGE SCALE GENOMIC DNA]</scope>
    <source>
        <strain evidence="2 3">AM26-26AC</strain>
    </source>
</reference>
<evidence type="ECO:0000313" key="3">
    <source>
        <dbReference type="Proteomes" id="UP000283538"/>
    </source>
</evidence>
<name>A0A414MGB8_9BACE</name>
<dbReference type="AlphaFoldDB" id="A0A414MGB8"/>
<keyword evidence="2" id="KW-0378">Hydrolase</keyword>
<dbReference type="RefSeq" id="WP_004295084.1">
    <property type="nucleotide sequence ID" value="NZ_JAQECU010000007.1"/>
</dbReference>
<dbReference type="Proteomes" id="UP000283538">
    <property type="component" value="Unassembled WGS sequence"/>
</dbReference>
<organism evidence="2 3">
    <name type="scientific">Bacteroides eggerthii</name>
    <dbReference type="NCBI Taxonomy" id="28111"/>
    <lineage>
        <taxon>Bacteria</taxon>
        <taxon>Pseudomonadati</taxon>
        <taxon>Bacteroidota</taxon>
        <taxon>Bacteroidia</taxon>
        <taxon>Bacteroidales</taxon>
        <taxon>Bacteroidaceae</taxon>
        <taxon>Bacteroides</taxon>
    </lineage>
</organism>
<dbReference type="InterPro" id="IPR017035">
    <property type="entry name" value="UCP035009_HsdR_All3000-type"/>
</dbReference>
<feature type="domain" description="Type I restriction enzyme R protein N-terminal" evidence="1">
    <location>
        <begin position="24"/>
        <end position="118"/>
    </location>
</feature>
<proteinExistence type="predicted"/>
<keyword evidence="2" id="KW-0540">Nuclease</keyword>
<gene>
    <name evidence="2" type="ORF">DW701_05300</name>
</gene>
<dbReference type="GO" id="GO:0004519">
    <property type="term" value="F:endonuclease activity"/>
    <property type="evidence" value="ECO:0007669"/>
    <property type="project" value="UniProtKB-KW"/>
</dbReference>
<keyword evidence="2" id="KW-0255">Endonuclease</keyword>
<protein>
    <submittedName>
        <fullName evidence="2">Type I restriction endonuclease subunit R</fullName>
    </submittedName>
</protein>
<dbReference type="Pfam" id="PF13588">
    <property type="entry name" value="HSDR_N_2"/>
    <property type="match status" value="1"/>
</dbReference>
<evidence type="ECO:0000313" key="2">
    <source>
        <dbReference type="EMBL" id="RHF10551.1"/>
    </source>
</evidence>
<dbReference type="EMBL" id="QSLA01000004">
    <property type="protein sequence ID" value="RHF10551.1"/>
    <property type="molecule type" value="Genomic_DNA"/>
</dbReference>
<dbReference type="Gene3D" id="3.90.1570.30">
    <property type="match status" value="1"/>
</dbReference>
<dbReference type="InterPro" id="IPR029464">
    <property type="entry name" value="HSDR_N"/>
</dbReference>